<reference evidence="13 14" key="1">
    <citation type="submission" date="2015-07" db="EMBL/GenBank/DDBJ databases">
        <title>Genome sequence of Leptolinea tardivitalis DSM 16556.</title>
        <authorList>
            <person name="Hemp J."/>
            <person name="Ward L.M."/>
            <person name="Pace L.A."/>
            <person name="Fischer W.W."/>
        </authorList>
    </citation>
    <scope>NUCLEOTIDE SEQUENCE [LARGE SCALE GENOMIC DNA]</scope>
    <source>
        <strain evidence="13 14">YMTK-2</strain>
    </source>
</reference>
<protein>
    <recommendedName>
        <fullName evidence="3 12">Flagellar biosynthetic protein FlhB</fullName>
    </recommendedName>
</protein>
<keyword evidence="6 12" id="KW-0812">Transmembrane</keyword>
<keyword evidence="10 12" id="KW-0472">Membrane</keyword>
<dbReference type="STRING" id="229920.ADM99_12400"/>
<proteinExistence type="inferred from homology"/>
<keyword evidence="7 12" id="KW-1005">Bacterial flagellum biogenesis</keyword>
<keyword evidence="9 12" id="KW-1133">Transmembrane helix</keyword>
<dbReference type="NCBIfam" id="TIGR00328">
    <property type="entry name" value="flhB"/>
    <property type="match status" value="1"/>
</dbReference>
<dbReference type="GO" id="GO:0009306">
    <property type="term" value="P:protein secretion"/>
    <property type="evidence" value="ECO:0007669"/>
    <property type="project" value="InterPro"/>
</dbReference>
<comment type="subcellular location">
    <subcellularLocation>
        <location evidence="1">Cell membrane</location>
        <topology evidence="1">Multi-pass membrane protein</topology>
    </subcellularLocation>
</comment>
<dbReference type="PATRIC" id="fig|229920.5.peg.2804"/>
<keyword evidence="14" id="KW-1185">Reference proteome</keyword>
<keyword evidence="8 12" id="KW-0653">Protein transport</keyword>
<evidence type="ECO:0000256" key="3">
    <source>
        <dbReference type="ARBA" id="ARBA00021622"/>
    </source>
</evidence>
<dbReference type="EMBL" id="LGCK01000012">
    <property type="protein sequence ID" value="KPL71073.1"/>
    <property type="molecule type" value="Genomic_DNA"/>
</dbReference>
<evidence type="ECO:0000256" key="5">
    <source>
        <dbReference type="ARBA" id="ARBA00022475"/>
    </source>
</evidence>
<evidence type="ECO:0000313" key="14">
    <source>
        <dbReference type="Proteomes" id="UP000050430"/>
    </source>
</evidence>
<evidence type="ECO:0000256" key="10">
    <source>
        <dbReference type="ARBA" id="ARBA00023136"/>
    </source>
</evidence>
<organism evidence="13 14">
    <name type="scientific">Leptolinea tardivitalis</name>
    <dbReference type="NCBI Taxonomy" id="229920"/>
    <lineage>
        <taxon>Bacteria</taxon>
        <taxon>Bacillati</taxon>
        <taxon>Chloroflexota</taxon>
        <taxon>Anaerolineae</taxon>
        <taxon>Anaerolineales</taxon>
        <taxon>Anaerolineaceae</taxon>
        <taxon>Leptolinea</taxon>
    </lineage>
</organism>
<dbReference type="Gene3D" id="6.10.250.2080">
    <property type="match status" value="1"/>
</dbReference>
<evidence type="ECO:0000256" key="11">
    <source>
        <dbReference type="ARBA" id="ARBA00023225"/>
    </source>
</evidence>
<accession>A0A0P6X7G7</accession>
<dbReference type="SUPFAM" id="SSF160544">
    <property type="entry name" value="EscU C-terminal domain-like"/>
    <property type="match status" value="1"/>
</dbReference>
<keyword evidence="5 12" id="KW-1003">Cell membrane</keyword>
<feature type="transmembrane region" description="Helical" evidence="12">
    <location>
        <begin position="145"/>
        <end position="168"/>
    </location>
</feature>
<feature type="transmembrane region" description="Helical" evidence="12">
    <location>
        <begin position="188"/>
        <end position="206"/>
    </location>
</feature>
<dbReference type="InterPro" id="IPR029025">
    <property type="entry name" value="T3SS_substrate_exporter_C"/>
</dbReference>
<evidence type="ECO:0000256" key="9">
    <source>
        <dbReference type="ARBA" id="ARBA00022989"/>
    </source>
</evidence>
<evidence type="ECO:0000256" key="7">
    <source>
        <dbReference type="ARBA" id="ARBA00022795"/>
    </source>
</evidence>
<dbReference type="InterPro" id="IPR006135">
    <property type="entry name" value="T3SS_substrate_exporter"/>
</dbReference>
<name>A0A0P6X7G7_9CHLR</name>
<dbReference type="OrthoDB" id="9807950at2"/>
<sequence>MADKTEAPTSGRIREARERGQVARSIEMNAAVSLMVGIWLITGVGKNLVTGLQGLLRYTVTNLPTTEISDIWLRQMVYRNFSFFIVPLGEIILVLLVVGAGTTLIQTNFLWASKRPFFDGSRLNPINGFKRIFSMQGVVETLKSLLKLLVVGWPVYSFLMANFGPIIQMIQMPLDQEISQWMGLATSLMWRVAGSFLILAAADYAYQRWNYMKQLRMSKQEVMDDLKKTEGDPFLRGRIRQQQRRMAQSRMMSRVPKADVIVTNPTHYAVAIIYESGKMNAPIVVAKGAFYVAQRIVEIARENNVPVVQNVPLARAMYKMVELEHPIPPELYVAMAEVLAYVYRLKNKNMQPAAAEA</sequence>
<evidence type="ECO:0000256" key="6">
    <source>
        <dbReference type="ARBA" id="ARBA00022692"/>
    </source>
</evidence>
<gene>
    <name evidence="12" type="primary">flhB</name>
    <name evidence="13" type="ORF">ADM99_12400</name>
</gene>
<dbReference type="AlphaFoldDB" id="A0A0P6X7G7"/>
<comment type="caution">
    <text evidence="13">The sequence shown here is derived from an EMBL/GenBank/DDBJ whole genome shotgun (WGS) entry which is preliminary data.</text>
</comment>
<comment type="similarity">
    <text evidence="2 12">Belongs to the type III secretion exporter family.</text>
</comment>
<dbReference type="GO" id="GO:0044780">
    <property type="term" value="P:bacterial-type flagellum assembly"/>
    <property type="evidence" value="ECO:0007669"/>
    <property type="project" value="InterPro"/>
</dbReference>
<dbReference type="PANTHER" id="PTHR30531">
    <property type="entry name" value="FLAGELLAR BIOSYNTHETIC PROTEIN FLHB"/>
    <property type="match status" value="1"/>
</dbReference>
<feature type="transmembrane region" description="Helical" evidence="12">
    <location>
        <begin position="81"/>
        <end position="105"/>
    </location>
</feature>
<evidence type="ECO:0000256" key="12">
    <source>
        <dbReference type="RuleBase" id="RU364091"/>
    </source>
</evidence>
<keyword evidence="4 12" id="KW-0813">Transport</keyword>
<feature type="transmembrane region" description="Helical" evidence="12">
    <location>
        <begin position="22"/>
        <end position="42"/>
    </location>
</feature>
<keyword evidence="11 12" id="KW-1006">Bacterial flagellum protein export</keyword>
<comment type="function">
    <text evidence="12">Required for formation of the rod structure in the basal body of the flagellar apparatus. Together with FliI and FliH, may constitute the export apparatus of flagellin.</text>
</comment>
<evidence type="ECO:0000256" key="2">
    <source>
        <dbReference type="ARBA" id="ARBA00010690"/>
    </source>
</evidence>
<dbReference type="GO" id="GO:0005886">
    <property type="term" value="C:plasma membrane"/>
    <property type="evidence" value="ECO:0007669"/>
    <property type="project" value="UniProtKB-SubCell"/>
</dbReference>
<dbReference type="Proteomes" id="UP000050430">
    <property type="component" value="Unassembled WGS sequence"/>
</dbReference>
<dbReference type="Pfam" id="PF01312">
    <property type="entry name" value="Bac_export_2"/>
    <property type="match status" value="1"/>
</dbReference>
<dbReference type="PANTHER" id="PTHR30531:SF12">
    <property type="entry name" value="FLAGELLAR BIOSYNTHETIC PROTEIN FLHB"/>
    <property type="match status" value="1"/>
</dbReference>
<dbReference type="RefSeq" id="WP_062422812.1">
    <property type="nucleotide sequence ID" value="NZ_BBYA01000011.1"/>
</dbReference>
<dbReference type="Gene3D" id="3.40.1690.10">
    <property type="entry name" value="secretion proteins EscU"/>
    <property type="match status" value="1"/>
</dbReference>
<dbReference type="PRINTS" id="PR00950">
    <property type="entry name" value="TYPE3IMSPROT"/>
</dbReference>
<evidence type="ECO:0000313" key="13">
    <source>
        <dbReference type="EMBL" id="KPL71073.1"/>
    </source>
</evidence>
<dbReference type="InterPro" id="IPR006136">
    <property type="entry name" value="FlhB"/>
</dbReference>
<evidence type="ECO:0000256" key="4">
    <source>
        <dbReference type="ARBA" id="ARBA00022448"/>
    </source>
</evidence>
<evidence type="ECO:0000256" key="1">
    <source>
        <dbReference type="ARBA" id="ARBA00004651"/>
    </source>
</evidence>
<evidence type="ECO:0000256" key="8">
    <source>
        <dbReference type="ARBA" id="ARBA00022927"/>
    </source>
</evidence>